<organism evidence="2 3">
    <name type="scientific">Polaribacter aestuariivivens</name>
    <dbReference type="NCBI Taxonomy" id="2304626"/>
    <lineage>
        <taxon>Bacteria</taxon>
        <taxon>Pseudomonadati</taxon>
        <taxon>Bacteroidota</taxon>
        <taxon>Flavobacteriia</taxon>
        <taxon>Flavobacteriales</taxon>
        <taxon>Flavobacteriaceae</taxon>
    </lineage>
</organism>
<comment type="caution">
    <text evidence="2">The sequence shown here is derived from an EMBL/GenBank/DDBJ whole genome shotgun (WGS) entry which is preliminary data.</text>
</comment>
<dbReference type="AlphaFoldDB" id="A0A5S3N5C9"/>
<gene>
    <name evidence="2" type="ORF">FDT66_08825</name>
</gene>
<feature type="transmembrane region" description="Helical" evidence="1">
    <location>
        <begin position="59"/>
        <end position="76"/>
    </location>
</feature>
<name>A0A5S3N5C9_9FLAO</name>
<dbReference type="EMBL" id="VANR01000004">
    <property type="protein sequence ID" value="TMM30112.1"/>
    <property type="molecule type" value="Genomic_DNA"/>
</dbReference>
<feature type="transmembrane region" description="Helical" evidence="1">
    <location>
        <begin position="160"/>
        <end position="177"/>
    </location>
</feature>
<keyword evidence="1" id="KW-1133">Transmembrane helix</keyword>
<feature type="transmembrane region" description="Helical" evidence="1">
    <location>
        <begin position="82"/>
        <end position="100"/>
    </location>
</feature>
<feature type="transmembrane region" description="Helical" evidence="1">
    <location>
        <begin position="17"/>
        <end position="38"/>
    </location>
</feature>
<sequence>MLYFLLIPNYLNSKQKLILLSLIFTITYVIPLFVLILFKKLKLIKSFNVNSIKERKVPIAIMIVLFYLLGNTLFRVTPLDDLGLLFYATCGALVFIYLLFAFSLKTSIHLASMGITTGFFLIIGAKYNHSFPIIVIASILLSGILANARLHLKAHTTTEVYLGYFIGFLSPFITFYFL</sequence>
<evidence type="ECO:0000313" key="2">
    <source>
        <dbReference type="EMBL" id="TMM30112.1"/>
    </source>
</evidence>
<dbReference type="Proteomes" id="UP000307140">
    <property type="component" value="Unassembled WGS sequence"/>
</dbReference>
<evidence type="ECO:0000256" key="1">
    <source>
        <dbReference type="SAM" id="Phobius"/>
    </source>
</evidence>
<protein>
    <recommendedName>
        <fullName evidence="4">PAP2 family protein</fullName>
    </recommendedName>
</protein>
<evidence type="ECO:0000313" key="3">
    <source>
        <dbReference type="Proteomes" id="UP000307140"/>
    </source>
</evidence>
<keyword evidence="3" id="KW-1185">Reference proteome</keyword>
<accession>A0A5S3N5C9</accession>
<reference evidence="2 3" key="1">
    <citation type="submission" date="2019-05" db="EMBL/GenBank/DDBJ databases">
        <title>Polaribacter aestuariivivens sp. nov., isolated from a tidal flat.</title>
        <authorList>
            <person name="Yoon J.-H."/>
        </authorList>
    </citation>
    <scope>NUCLEOTIDE SEQUENCE [LARGE SCALE GENOMIC DNA]</scope>
    <source>
        <strain evidence="2 3">DBTF-3</strain>
    </source>
</reference>
<keyword evidence="1" id="KW-0472">Membrane</keyword>
<feature type="transmembrane region" description="Helical" evidence="1">
    <location>
        <begin position="131"/>
        <end position="148"/>
    </location>
</feature>
<feature type="transmembrane region" description="Helical" evidence="1">
    <location>
        <begin position="107"/>
        <end position="125"/>
    </location>
</feature>
<proteinExistence type="predicted"/>
<dbReference type="OrthoDB" id="9786064at2"/>
<keyword evidence="1" id="KW-0812">Transmembrane</keyword>
<evidence type="ECO:0008006" key="4">
    <source>
        <dbReference type="Google" id="ProtNLM"/>
    </source>
</evidence>